<evidence type="ECO:0000256" key="1">
    <source>
        <dbReference type="SAM" id="Phobius"/>
    </source>
</evidence>
<proteinExistence type="predicted"/>
<organism evidence="2 3">
    <name type="scientific">Sesamum angolense</name>
    <dbReference type="NCBI Taxonomy" id="2727404"/>
    <lineage>
        <taxon>Eukaryota</taxon>
        <taxon>Viridiplantae</taxon>
        <taxon>Streptophyta</taxon>
        <taxon>Embryophyta</taxon>
        <taxon>Tracheophyta</taxon>
        <taxon>Spermatophyta</taxon>
        <taxon>Magnoliopsida</taxon>
        <taxon>eudicotyledons</taxon>
        <taxon>Gunneridae</taxon>
        <taxon>Pentapetalae</taxon>
        <taxon>asterids</taxon>
        <taxon>lamiids</taxon>
        <taxon>Lamiales</taxon>
        <taxon>Pedaliaceae</taxon>
        <taxon>Sesamum</taxon>
    </lineage>
</organism>
<keyword evidence="3" id="KW-1185">Reference proteome</keyword>
<dbReference type="EMBL" id="JACGWL010000009">
    <property type="protein sequence ID" value="KAK4395582.1"/>
    <property type="molecule type" value="Genomic_DNA"/>
</dbReference>
<keyword evidence="1" id="KW-1133">Transmembrane helix</keyword>
<reference evidence="2" key="1">
    <citation type="submission" date="2020-06" db="EMBL/GenBank/DDBJ databases">
        <authorList>
            <person name="Li T."/>
            <person name="Hu X."/>
            <person name="Zhang T."/>
            <person name="Song X."/>
            <person name="Zhang H."/>
            <person name="Dai N."/>
            <person name="Sheng W."/>
            <person name="Hou X."/>
            <person name="Wei L."/>
        </authorList>
    </citation>
    <scope>NUCLEOTIDE SEQUENCE</scope>
    <source>
        <strain evidence="2">K16</strain>
        <tissue evidence="2">Leaf</tissue>
    </source>
</reference>
<evidence type="ECO:0000313" key="2">
    <source>
        <dbReference type="EMBL" id="KAK4395582.1"/>
    </source>
</evidence>
<reference evidence="2" key="2">
    <citation type="journal article" date="2024" name="Plant">
        <title>Genomic evolution and insights into agronomic trait innovations of Sesamum species.</title>
        <authorList>
            <person name="Miao H."/>
            <person name="Wang L."/>
            <person name="Qu L."/>
            <person name="Liu H."/>
            <person name="Sun Y."/>
            <person name="Le M."/>
            <person name="Wang Q."/>
            <person name="Wei S."/>
            <person name="Zheng Y."/>
            <person name="Lin W."/>
            <person name="Duan Y."/>
            <person name="Cao H."/>
            <person name="Xiong S."/>
            <person name="Wang X."/>
            <person name="Wei L."/>
            <person name="Li C."/>
            <person name="Ma Q."/>
            <person name="Ju M."/>
            <person name="Zhao R."/>
            <person name="Li G."/>
            <person name="Mu C."/>
            <person name="Tian Q."/>
            <person name="Mei H."/>
            <person name="Zhang T."/>
            <person name="Gao T."/>
            <person name="Zhang H."/>
        </authorList>
    </citation>
    <scope>NUCLEOTIDE SEQUENCE</scope>
    <source>
        <strain evidence="2">K16</strain>
    </source>
</reference>
<name>A0AAE2BRY1_9LAMI</name>
<dbReference type="AlphaFoldDB" id="A0AAE2BRY1"/>
<keyword evidence="1" id="KW-0812">Transmembrane</keyword>
<dbReference type="Proteomes" id="UP001289374">
    <property type="component" value="Unassembled WGS sequence"/>
</dbReference>
<sequence>MWFELKAKPPDSLSVVAINVKFMRVHFLQRRKGDVKEELRSAMAVVVKKWAAVLAVAMVTVVLFVAPTTVECAIGIDLNPCTLVECIAACKKVLEGKFVSATCAAGPKGKYCICLG</sequence>
<accession>A0AAE2BRY1</accession>
<comment type="caution">
    <text evidence="2">The sequence shown here is derived from an EMBL/GenBank/DDBJ whole genome shotgun (WGS) entry which is preliminary data.</text>
</comment>
<gene>
    <name evidence="2" type="ORF">Sango_1712500</name>
</gene>
<keyword evidence="1" id="KW-0472">Membrane</keyword>
<protein>
    <submittedName>
        <fullName evidence="2">Uncharacterized protein</fullName>
    </submittedName>
</protein>
<feature type="transmembrane region" description="Helical" evidence="1">
    <location>
        <begin position="50"/>
        <end position="70"/>
    </location>
</feature>
<evidence type="ECO:0000313" key="3">
    <source>
        <dbReference type="Proteomes" id="UP001289374"/>
    </source>
</evidence>